<dbReference type="AlphaFoldDB" id="A0A4Y2B824"/>
<evidence type="ECO:0000313" key="1">
    <source>
        <dbReference type="EMBL" id="GBL88551.1"/>
    </source>
</evidence>
<name>A0A4Y2B824_ARAVE</name>
<organism evidence="1 2">
    <name type="scientific">Araneus ventricosus</name>
    <name type="common">Orbweaver spider</name>
    <name type="synonym">Epeira ventricosa</name>
    <dbReference type="NCBI Taxonomy" id="182803"/>
    <lineage>
        <taxon>Eukaryota</taxon>
        <taxon>Metazoa</taxon>
        <taxon>Ecdysozoa</taxon>
        <taxon>Arthropoda</taxon>
        <taxon>Chelicerata</taxon>
        <taxon>Arachnida</taxon>
        <taxon>Araneae</taxon>
        <taxon>Araneomorphae</taxon>
        <taxon>Entelegynae</taxon>
        <taxon>Araneoidea</taxon>
        <taxon>Araneidae</taxon>
        <taxon>Araneus</taxon>
    </lineage>
</organism>
<comment type="caution">
    <text evidence="1">The sequence shown here is derived from an EMBL/GenBank/DDBJ whole genome shotgun (WGS) entry which is preliminary data.</text>
</comment>
<dbReference type="Proteomes" id="UP000499080">
    <property type="component" value="Unassembled WGS sequence"/>
</dbReference>
<gene>
    <name evidence="1" type="ORF">AVEN_159129_1</name>
</gene>
<protein>
    <submittedName>
        <fullName evidence="1">Uncharacterized protein</fullName>
    </submittedName>
</protein>
<accession>A0A4Y2B824</accession>
<evidence type="ECO:0000313" key="2">
    <source>
        <dbReference type="Proteomes" id="UP000499080"/>
    </source>
</evidence>
<reference evidence="1 2" key="1">
    <citation type="journal article" date="2019" name="Sci. Rep.">
        <title>Orb-weaving spider Araneus ventricosus genome elucidates the spidroin gene catalogue.</title>
        <authorList>
            <person name="Kono N."/>
            <person name="Nakamura H."/>
            <person name="Ohtoshi R."/>
            <person name="Moran D.A.P."/>
            <person name="Shinohara A."/>
            <person name="Yoshida Y."/>
            <person name="Fujiwara M."/>
            <person name="Mori M."/>
            <person name="Tomita M."/>
            <person name="Arakawa K."/>
        </authorList>
    </citation>
    <scope>NUCLEOTIDE SEQUENCE [LARGE SCALE GENOMIC DNA]</scope>
</reference>
<proteinExistence type="predicted"/>
<keyword evidence="2" id="KW-1185">Reference proteome</keyword>
<sequence length="103" mass="12399">MEQVFSIGTGQLHDYIPTSWCLIPVKSTPLGTVFRHHCYYDWRVVENSILANGRSHRTGYLRYCEIQKNRISFDFRISKKMFRMIFIDESQRDLLRIVLERNR</sequence>
<dbReference type="EMBL" id="BGPR01000060">
    <property type="protein sequence ID" value="GBL88551.1"/>
    <property type="molecule type" value="Genomic_DNA"/>
</dbReference>